<dbReference type="InterPro" id="IPR013901">
    <property type="entry name" value="Anthrone_oxy"/>
</dbReference>
<name>A0A2R8AXL1_9RHOB</name>
<evidence type="ECO:0000313" key="2">
    <source>
        <dbReference type="EMBL" id="SPF80614.1"/>
    </source>
</evidence>
<dbReference type="Proteomes" id="UP000244904">
    <property type="component" value="Unassembled WGS sequence"/>
</dbReference>
<reference evidence="3" key="1">
    <citation type="submission" date="2018-03" db="EMBL/GenBank/DDBJ databases">
        <authorList>
            <person name="Rodrigo-Torres L."/>
            <person name="Arahal R. D."/>
            <person name="Lucena T."/>
        </authorList>
    </citation>
    <scope>NUCLEOTIDE SEQUENCE [LARGE SCALE GENOMIC DNA]</scope>
    <source>
        <strain evidence="3">CECT 8871</strain>
    </source>
</reference>
<evidence type="ECO:0000256" key="1">
    <source>
        <dbReference type="SAM" id="Phobius"/>
    </source>
</evidence>
<feature type="transmembrane region" description="Helical" evidence="1">
    <location>
        <begin position="56"/>
        <end position="74"/>
    </location>
</feature>
<evidence type="ECO:0000313" key="3">
    <source>
        <dbReference type="Proteomes" id="UP000244904"/>
    </source>
</evidence>
<keyword evidence="1" id="KW-1133">Transmembrane helix</keyword>
<proteinExistence type="predicted"/>
<keyword evidence="1" id="KW-0812">Transmembrane</keyword>
<keyword evidence="3" id="KW-1185">Reference proteome</keyword>
<dbReference type="AlphaFoldDB" id="A0A2R8AXL1"/>
<sequence length="163" mass="17505">MQKALIPTALLGLLLTGAIFGFFYAWVCSTMWGLDAIDPHVAIQAMNGMNASVRNAVFAPAFFGTPFVLGSVAQMARKEGHRQASWLFNSAAMIYLLLGVMLTGFANVPMNEALAATALPDDPAAAAQIWAEYSPRWQMFNIIRTAASGVSLLLVGLGLLKLR</sequence>
<feature type="transmembrane region" description="Helical" evidence="1">
    <location>
        <begin position="142"/>
        <end position="160"/>
    </location>
</feature>
<evidence type="ECO:0008006" key="4">
    <source>
        <dbReference type="Google" id="ProtNLM"/>
    </source>
</evidence>
<dbReference type="EMBL" id="OMOJ01000004">
    <property type="protein sequence ID" value="SPF80614.1"/>
    <property type="molecule type" value="Genomic_DNA"/>
</dbReference>
<dbReference type="Pfam" id="PF08592">
    <property type="entry name" value="Anthrone_oxy"/>
    <property type="match status" value="1"/>
</dbReference>
<dbReference type="OrthoDB" id="428263at2"/>
<gene>
    <name evidence="2" type="ORF">PRI8871_02424</name>
</gene>
<organism evidence="2 3">
    <name type="scientific">Pseudoprimorskyibacter insulae</name>
    <dbReference type="NCBI Taxonomy" id="1695997"/>
    <lineage>
        <taxon>Bacteria</taxon>
        <taxon>Pseudomonadati</taxon>
        <taxon>Pseudomonadota</taxon>
        <taxon>Alphaproteobacteria</taxon>
        <taxon>Rhodobacterales</taxon>
        <taxon>Paracoccaceae</taxon>
        <taxon>Pseudoprimorskyibacter</taxon>
    </lineage>
</organism>
<feature type="transmembrane region" description="Helical" evidence="1">
    <location>
        <begin position="86"/>
        <end position="106"/>
    </location>
</feature>
<accession>A0A2R8AXL1</accession>
<keyword evidence="1" id="KW-0472">Membrane</keyword>
<protein>
    <recommendedName>
        <fullName evidence="4">DUF1772 domain-containing protein</fullName>
    </recommendedName>
</protein>
<dbReference type="RefSeq" id="WP_108886457.1">
    <property type="nucleotide sequence ID" value="NZ_OMOJ01000004.1"/>
</dbReference>